<dbReference type="Pfam" id="PF00205">
    <property type="entry name" value="TPP_enzyme_M"/>
    <property type="match status" value="1"/>
</dbReference>
<dbReference type="SUPFAM" id="SSF52467">
    <property type="entry name" value="DHS-like NAD/FAD-binding domain"/>
    <property type="match status" value="1"/>
</dbReference>
<sequence length="555" mass="55964">MSALTGGEALVAGLAAHGVDTIFGIPGTHNLAAYAAMPSYGIKHISPRHEQGAGYAADGYARSSGRPGVVLTTTGPAILNAAAAAAQAYSDSIPVLFISPGMPLAHPGRGNGLLHEIKDQGAALAAVVAYSHRVTSVAEIPLAVAQAFAAMATGRPRPVHLEIPLDLLDEVGQVTVVPPVAAGQLMAPTAQIQAAAAALSVAQRPLLLVGGGASRAAAQVKDLAQALSAPVFATTNGKGIFPEDHVLAVGAGVQHPSTLAAFNDADAVVAIGTELSPADWWLGLPSLAGKLIRIDIDATSINTNAIPAHALVGGSVAVLTALLANLSATDTATDTATDAATDDAAASIAAQRMVALRADFETDAQTEGGPWLEIVDAIAAALPRDGIVAADSAMACYYGALSNLPLHRPNAFLYPTGVGTLGYGLPAGIGAKVANPEAPVLVLHGDGGIMFTIAELAMAAELRLALPIVIVDNGGYGEIRNEMADRGEPVHAVALGSPDFPALARALGCYGVAIANASELGSAIKTALDADRPTVLHIYEDSRAAADMLAAKEAL</sequence>
<dbReference type="Pfam" id="PF02776">
    <property type="entry name" value="TPP_enzyme_N"/>
    <property type="match status" value="1"/>
</dbReference>
<evidence type="ECO:0000256" key="2">
    <source>
        <dbReference type="ARBA" id="ARBA00007812"/>
    </source>
</evidence>
<name>A0A2V3DV88_9MICC</name>
<dbReference type="CDD" id="cd00568">
    <property type="entry name" value="TPP_enzymes"/>
    <property type="match status" value="1"/>
</dbReference>
<dbReference type="Pfam" id="PF02775">
    <property type="entry name" value="TPP_enzyme_C"/>
    <property type="match status" value="1"/>
</dbReference>
<dbReference type="OrthoDB" id="4494979at2"/>
<dbReference type="GO" id="GO:0030976">
    <property type="term" value="F:thiamine pyrophosphate binding"/>
    <property type="evidence" value="ECO:0007669"/>
    <property type="project" value="InterPro"/>
</dbReference>
<dbReference type="InterPro" id="IPR029035">
    <property type="entry name" value="DHS-like_NAD/FAD-binding_dom"/>
</dbReference>
<dbReference type="PANTHER" id="PTHR18968:SF13">
    <property type="entry name" value="ACETOLACTATE SYNTHASE CATALYTIC SUBUNIT, MITOCHONDRIAL"/>
    <property type="match status" value="1"/>
</dbReference>
<organism evidence="8 9">
    <name type="scientific">Arthrobacter psychrochitiniphilus</name>
    <dbReference type="NCBI Taxonomy" id="291045"/>
    <lineage>
        <taxon>Bacteria</taxon>
        <taxon>Bacillati</taxon>
        <taxon>Actinomycetota</taxon>
        <taxon>Actinomycetes</taxon>
        <taxon>Micrococcales</taxon>
        <taxon>Micrococcaceae</taxon>
        <taxon>Arthrobacter</taxon>
    </lineage>
</organism>
<dbReference type="GO" id="GO:0050660">
    <property type="term" value="F:flavin adenine dinucleotide binding"/>
    <property type="evidence" value="ECO:0007669"/>
    <property type="project" value="TreeGrafter"/>
</dbReference>
<accession>A0A2V3DV88</accession>
<protein>
    <submittedName>
        <fullName evidence="8">Acetolactate synthase</fullName>
    </submittedName>
</protein>
<evidence type="ECO:0000313" key="9">
    <source>
        <dbReference type="Proteomes" id="UP000246303"/>
    </source>
</evidence>
<proteinExistence type="inferred from homology"/>
<dbReference type="InterPro" id="IPR029061">
    <property type="entry name" value="THDP-binding"/>
</dbReference>
<feature type="domain" description="Thiamine pyrophosphate enzyme central" evidence="5">
    <location>
        <begin position="192"/>
        <end position="322"/>
    </location>
</feature>
<comment type="cofactor">
    <cofactor evidence="1">
        <name>thiamine diphosphate</name>
        <dbReference type="ChEBI" id="CHEBI:58937"/>
    </cofactor>
</comment>
<dbReference type="RefSeq" id="WP_110104508.1">
    <property type="nucleotide sequence ID" value="NZ_JACBZZ010000001.1"/>
</dbReference>
<dbReference type="GO" id="GO:0000287">
    <property type="term" value="F:magnesium ion binding"/>
    <property type="evidence" value="ECO:0007669"/>
    <property type="project" value="InterPro"/>
</dbReference>
<feature type="domain" description="Thiamine pyrophosphate enzyme TPP-binding" evidence="6">
    <location>
        <begin position="398"/>
        <end position="538"/>
    </location>
</feature>
<dbReference type="SUPFAM" id="SSF52518">
    <property type="entry name" value="Thiamin diphosphate-binding fold (THDP-binding)"/>
    <property type="match status" value="2"/>
</dbReference>
<evidence type="ECO:0000259" key="7">
    <source>
        <dbReference type="Pfam" id="PF02776"/>
    </source>
</evidence>
<gene>
    <name evidence="8" type="ORF">CVS29_01235</name>
</gene>
<dbReference type="GO" id="GO:0003984">
    <property type="term" value="F:acetolactate synthase activity"/>
    <property type="evidence" value="ECO:0007669"/>
    <property type="project" value="TreeGrafter"/>
</dbReference>
<keyword evidence="3 4" id="KW-0786">Thiamine pyrophosphate</keyword>
<evidence type="ECO:0000313" key="8">
    <source>
        <dbReference type="EMBL" id="PXA69221.1"/>
    </source>
</evidence>
<dbReference type="CDD" id="cd07035">
    <property type="entry name" value="TPP_PYR_POX_like"/>
    <property type="match status" value="1"/>
</dbReference>
<reference evidence="8 9" key="1">
    <citation type="submission" date="2018-05" db="EMBL/GenBank/DDBJ databases">
        <title>Genetic diversity of glacier-inhabiting Cryobacterium bacteria in China and description of Cryobacterium mengkeensis sp. nov. and Arthrobacter glacialis sp. nov.</title>
        <authorList>
            <person name="Liu Q."/>
            <person name="Xin Y.-H."/>
        </authorList>
    </citation>
    <scope>NUCLEOTIDE SEQUENCE [LARGE SCALE GENOMIC DNA]</scope>
    <source>
        <strain evidence="8 9">GP3</strain>
    </source>
</reference>
<feature type="domain" description="Thiamine pyrophosphate enzyme N-terminal TPP-binding" evidence="7">
    <location>
        <begin position="5"/>
        <end position="112"/>
    </location>
</feature>
<dbReference type="Proteomes" id="UP000246303">
    <property type="component" value="Unassembled WGS sequence"/>
</dbReference>
<dbReference type="EMBL" id="QHLZ01000001">
    <property type="protein sequence ID" value="PXA69221.1"/>
    <property type="molecule type" value="Genomic_DNA"/>
</dbReference>
<evidence type="ECO:0000256" key="1">
    <source>
        <dbReference type="ARBA" id="ARBA00001964"/>
    </source>
</evidence>
<dbReference type="Gene3D" id="3.40.50.970">
    <property type="match status" value="2"/>
</dbReference>
<dbReference type="InterPro" id="IPR012000">
    <property type="entry name" value="Thiamin_PyroP_enz_cen_dom"/>
</dbReference>
<dbReference type="InterPro" id="IPR000399">
    <property type="entry name" value="TPP-bd_CS"/>
</dbReference>
<evidence type="ECO:0000259" key="5">
    <source>
        <dbReference type="Pfam" id="PF00205"/>
    </source>
</evidence>
<dbReference type="PROSITE" id="PS00187">
    <property type="entry name" value="TPP_ENZYMES"/>
    <property type="match status" value="1"/>
</dbReference>
<evidence type="ECO:0000256" key="3">
    <source>
        <dbReference type="ARBA" id="ARBA00023052"/>
    </source>
</evidence>
<dbReference type="Gene3D" id="3.40.50.1220">
    <property type="entry name" value="TPP-binding domain"/>
    <property type="match status" value="1"/>
</dbReference>
<keyword evidence="9" id="KW-1185">Reference proteome</keyword>
<dbReference type="GO" id="GO:0009099">
    <property type="term" value="P:L-valine biosynthetic process"/>
    <property type="evidence" value="ECO:0007669"/>
    <property type="project" value="TreeGrafter"/>
</dbReference>
<evidence type="ECO:0000256" key="4">
    <source>
        <dbReference type="RuleBase" id="RU362132"/>
    </source>
</evidence>
<dbReference type="GO" id="GO:0009097">
    <property type="term" value="P:isoleucine biosynthetic process"/>
    <property type="evidence" value="ECO:0007669"/>
    <property type="project" value="TreeGrafter"/>
</dbReference>
<dbReference type="PANTHER" id="PTHR18968">
    <property type="entry name" value="THIAMINE PYROPHOSPHATE ENZYMES"/>
    <property type="match status" value="1"/>
</dbReference>
<dbReference type="AlphaFoldDB" id="A0A2V3DV88"/>
<comment type="caution">
    <text evidence="8">The sequence shown here is derived from an EMBL/GenBank/DDBJ whole genome shotgun (WGS) entry which is preliminary data.</text>
</comment>
<dbReference type="InterPro" id="IPR011766">
    <property type="entry name" value="TPP_enzyme_TPP-bd"/>
</dbReference>
<evidence type="ECO:0000259" key="6">
    <source>
        <dbReference type="Pfam" id="PF02775"/>
    </source>
</evidence>
<comment type="similarity">
    <text evidence="2 4">Belongs to the TPP enzyme family.</text>
</comment>
<dbReference type="InterPro" id="IPR012001">
    <property type="entry name" value="Thiamin_PyroP_enz_TPP-bd_dom"/>
</dbReference>
<dbReference type="GO" id="GO:0005948">
    <property type="term" value="C:acetolactate synthase complex"/>
    <property type="evidence" value="ECO:0007669"/>
    <property type="project" value="TreeGrafter"/>
</dbReference>
<dbReference type="InterPro" id="IPR045229">
    <property type="entry name" value="TPP_enz"/>
</dbReference>